<organism evidence="2 3">
    <name type="scientific">Cherax quadricarinatus</name>
    <name type="common">Australian red claw crayfish</name>
    <dbReference type="NCBI Taxonomy" id="27406"/>
    <lineage>
        <taxon>Eukaryota</taxon>
        <taxon>Metazoa</taxon>
        <taxon>Ecdysozoa</taxon>
        <taxon>Arthropoda</taxon>
        <taxon>Crustacea</taxon>
        <taxon>Multicrustacea</taxon>
        <taxon>Malacostraca</taxon>
        <taxon>Eumalacostraca</taxon>
        <taxon>Eucarida</taxon>
        <taxon>Decapoda</taxon>
        <taxon>Pleocyemata</taxon>
        <taxon>Astacidea</taxon>
        <taxon>Parastacoidea</taxon>
        <taxon>Parastacidae</taxon>
        <taxon>Cherax</taxon>
    </lineage>
</organism>
<feature type="compositionally biased region" description="Polar residues" evidence="1">
    <location>
        <begin position="146"/>
        <end position="158"/>
    </location>
</feature>
<feature type="region of interest" description="Disordered" evidence="1">
    <location>
        <begin position="137"/>
        <end position="168"/>
    </location>
</feature>
<dbReference type="AlphaFoldDB" id="A0AAW0WVX7"/>
<sequence>MKEKISNDLSYIKAGYRSDKWKWVLSLPVVSGGGAPVSSLKEYKTPDSCGSSVKGASPDIVINEKSITENSDHPDTADLLVKNNGPNCFLSSSKPFSEDQLTKEQIMKTFGMDKCPKALPCQKKMFKQSLVPSRFGEWNRKRKNSSYRSTSRPQQTSWAPEYSKYMLD</sequence>
<dbReference type="Proteomes" id="UP001445076">
    <property type="component" value="Unassembled WGS sequence"/>
</dbReference>
<evidence type="ECO:0000256" key="1">
    <source>
        <dbReference type="SAM" id="MobiDB-lite"/>
    </source>
</evidence>
<evidence type="ECO:0000313" key="3">
    <source>
        <dbReference type="Proteomes" id="UP001445076"/>
    </source>
</evidence>
<gene>
    <name evidence="2" type="ORF">OTU49_007400</name>
</gene>
<dbReference type="EMBL" id="JARKIK010000060">
    <property type="protein sequence ID" value="KAK8731635.1"/>
    <property type="molecule type" value="Genomic_DNA"/>
</dbReference>
<evidence type="ECO:0000313" key="2">
    <source>
        <dbReference type="EMBL" id="KAK8731635.1"/>
    </source>
</evidence>
<protein>
    <submittedName>
        <fullName evidence="2">Uncharacterized protein</fullName>
    </submittedName>
</protein>
<comment type="caution">
    <text evidence="2">The sequence shown here is derived from an EMBL/GenBank/DDBJ whole genome shotgun (WGS) entry which is preliminary data.</text>
</comment>
<accession>A0AAW0WVX7</accession>
<keyword evidence="3" id="KW-1185">Reference proteome</keyword>
<reference evidence="2 3" key="1">
    <citation type="journal article" date="2024" name="BMC Genomics">
        <title>Genome assembly of redclaw crayfish (Cherax quadricarinatus) provides insights into its immune adaptation and hypoxia tolerance.</title>
        <authorList>
            <person name="Liu Z."/>
            <person name="Zheng J."/>
            <person name="Li H."/>
            <person name="Fang K."/>
            <person name="Wang S."/>
            <person name="He J."/>
            <person name="Zhou D."/>
            <person name="Weng S."/>
            <person name="Chi M."/>
            <person name="Gu Z."/>
            <person name="He J."/>
            <person name="Li F."/>
            <person name="Wang M."/>
        </authorList>
    </citation>
    <scope>NUCLEOTIDE SEQUENCE [LARGE SCALE GENOMIC DNA]</scope>
    <source>
        <strain evidence="2">ZL_2023a</strain>
    </source>
</reference>
<name>A0AAW0WVX7_CHEQU</name>
<proteinExistence type="predicted"/>